<dbReference type="GO" id="GO:0015074">
    <property type="term" value="P:DNA integration"/>
    <property type="evidence" value="ECO:0007669"/>
    <property type="project" value="UniProtKB-KW"/>
</dbReference>
<name>A0A5C5CD34_9HYPH</name>
<dbReference type="Proteomes" id="UP000313390">
    <property type="component" value="Unassembled WGS sequence"/>
</dbReference>
<gene>
    <name evidence="5" type="ORF">FIB18_22870</name>
</gene>
<evidence type="ECO:0000256" key="3">
    <source>
        <dbReference type="PROSITE-ProRule" id="PRU01248"/>
    </source>
</evidence>
<keyword evidence="2" id="KW-0233">DNA recombination</keyword>
<dbReference type="GO" id="GO:0003677">
    <property type="term" value="F:DNA binding"/>
    <property type="evidence" value="ECO:0007669"/>
    <property type="project" value="UniProtKB-UniRule"/>
</dbReference>
<dbReference type="SUPFAM" id="SSF56349">
    <property type="entry name" value="DNA breaking-rejoining enzymes"/>
    <property type="match status" value="1"/>
</dbReference>
<dbReference type="EMBL" id="VEWK01000020">
    <property type="protein sequence ID" value="TNV08865.1"/>
    <property type="molecule type" value="Genomic_DNA"/>
</dbReference>
<dbReference type="AlphaFoldDB" id="A0A5C5CD34"/>
<feature type="domain" description="Core-binding (CB)" evidence="4">
    <location>
        <begin position="1"/>
        <end position="125"/>
    </location>
</feature>
<protein>
    <recommendedName>
        <fullName evidence="4">Core-binding (CB) domain-containing protein</fullName>
    </recommendedName>
</protein>
<evidence type="ECO:0000256" key="1">
    <source>
        <dbReference type="ARBA" id="ARBA00022908"/>
    </source>
</evidence>
<reference evidence="5 6" key="1">
    <citation type="journal article" date="2011" name="Int. J. Syst. Evol. Microbiol.">
        <title>Ochrobactrum pecoris sp. nov., isolated from farm animals.</title>
        <authorList>
            <person name="Kampfer P."/>
            <person name="Huber B."/>
            <person name="Busse H.J."/>
            <person name="Scholz H.C."/>
            <person name="Tomaso H."/>
            <person name="Hotzel H."/>
            <person name="Melzer F."/>
        </authorList>
    </citation>
    <scope>NUCLEOTIDE SEQUENCE [LARGE SCALE GENOMIC DNA]</scope>
    <source>
        <strain evidence="5 6">08RB2639</strain>
    </source>
</reference>
<dbReference type="PROSITE" id="PS51900">
    <property type="entry name" value="CB"/>
    <property type="match status" value="1"/>
</dbReference>
<dbReference type="InterPro" id="IPR013762">
    <property type="entry name" value="Integrase-like_cat_sf"/>
</dbReference>
<proteinExistence type="predicted"/>
<evidence type="ECO:0000259" key="4">
    <source>
        <dbReference type="PROSITE" id="PS51900"/>
    </source>
</evidence>
<evidence type="ECO:0000313" key="5">
    <source>
        <dbReference type="EMBL" id="TNV08865.1"/>
    </source>
</evidence>
<evidence type="ECO:0000313" key="6">
    <source>
        <dbReference type="Proteomes" id="UP000313390"/>
    </source>
</evidence>
<comment type="caution">
    <text evidence="5">The sequence shown here is derived from an EMBL/GenBank/DDBJ whole genome shotgun (WGS) entry which is preliminary data.</text>
</comment>
<accession>A0A5C5CD34</accession>
<dbReference type="InterPro" id="IPR011010">
    <property type="entry name" value="DNA_brk_join_enz"/>
</dbReference>
<organism evidence="5 6">
    <name type="scientific">Brucella pecoris</name>
    <dbReference type="NCBI Taxonomy" id="867683"/>
    <lineage>
        <taxon>Bacteria</taxon>
        <taxon>Pseudomonadati</taxon>
        <taxon>Pseudomonadota</taxon>
        <taxon>Alphaproteobacteria</taxon>
        <taxon>Hyphomicrobiales</taxon>
        <taxon>Brucellaceae</taxon>
        <taxon>Brucella/Ochrobactrum group</taxon>
        <taxon>Brucella</taxon>
    </lineage>
</organism>
<dbReference type="GO" id="GO:0006310">
    <property type="term" value="P:DNA recombination"/>
    <property type="evidence" value="ECO:0007669"/>
    <property type="project" value="UniProtKB-KW"/>
</dbReference>
<dbReference type="InterPro" id="IPR044068">
    <property type="entry name" value="CB"/>
</dbReference>
<dbReference type="Gene3D" id="1.10.443.10">
    <property type="entry name" value="Intergrase catalytic core"/>
    <property type="match status" value="1"/>
</dbReference>
<evidence type="ECO:0000256" key="2">
    <source>
        <dbReference type="ARBA" id="ARBA00023172"/>
    </source>
</evidence>
<sequence length="407" mass="46435">MKQFMKQCDLLIANNRENWNEDTAKDVKTVVRIFCGILDEHNVLTSSGINHTHLAALRQHFNNILARWGSSSRYVAMTTVQLREATEREVIRAQKLNLPAPKVGLSSGTIRRHLGNLEQFLNHLVASGFMLRAFTFKGIKPKKRSLASVRALTAKPGPEQVEPIFQLPVFTGCAGPMPQEMREFGQIVYHSSLYYVPMLYAYLGARRAEFTGLMVDDVVYAKDEGMWSIKIRKNELRGLKNLQSVRDLPVPDELIRLGFIDYAKRLKELGHRCLFPELVAPGRKNDTGDRFYKSFVPLLKAETGLGDQLWGRAIHALRHEFSNTLKQKGIEMSIMEDITGHLGRTEGETRYTNIASLTVMKKTIDVYPVITGHLQPQPLRLLPYVEAKEPAPWFRKEKEQPSRRRNP</sequence>
<keyword evidence="3" id="KW-0238">DNA-binding</keyword>
<keyword evidence="1" id="KW-0229">DNA integration</keyword>